<evidence type="ECO:0000313" key="2">
    <source>
        <dbReference type="EMBL" id="RAR15374.1"/>
    </source>
</evidence>
<dbReference type="InterPro" id="IPR018714">
    <property type="entry name" value="DUF2237"/>
</dbReference>
<organism evidence="2 3">
    <name type="scientific">Stemphylium lycopersici</name>
    <name type="common">Tomato gray leaf spot disease fungus</name>
    <name type="synonym">Thyrospora lycopersici</name>
    <dbReference type="NCBI Taxonomy" id="183478"/>
    <lineage>
        <taxon>Eukaryota</taxon>
        <taxon>Fungi</taxon>
        <taxon>Dikarya</taxon>
        <taxon>Ascomycota</taxon>
        <taxon>Pezizomycotina</taxon>
        <taxon>Dothideomycetes</taxon>
        <taxon>Pleosporomycetidae</taxon>
        <taxon>Pleosporales</taxon>
        <taxon>Pleosporineae</taxon>
        <taxon>Pleosporaceae</taxon>
        <taxon>Stemphylium</taxon>
    </lineage>
</organism>
<comment type="caution">
    <text evidence="2">The sequence shown here is derived from an EMBL/GenBank/DDBJ whole genome shotgun (WGS) entry which is preliminary data.</text>
</comment>
<feature type="region of interest" description="Disordered" evidence="1">
    <location>
        <begin position="132"/>
        <end position="158"/>
    </location>
</feature>
<sequence length="158" mass="16735">MSGKNEQGKMDVTQKNVLNAPLHKHSSDSKSAPSLPPPIHAGLCTPTHPIAAILTTSFLDFSASQGTDLRRAGLGAGGRFCLDAGMWKSAAEKRIEEVPRVKLEATHVKALDSVGLGELKRWAAAQEVDGRDGRVGKAGEGMGWVRESGEIGGREPRA</sequence>
<dbReference type="Gene3D" id="3.30.56.110">
    <property type="entry name" value="Protein of unknown function DUF2237"/>
    <property type="match status" value="1"/>
</dbReference>
<evidence type="ECO:0000313" key="3">
    <source>
        <dbReference type="Proteomes" id="UP000249619"/>
    </source>
</evidence>
<evidence type="ECO:0000256" key="1">
    <source>
        <dbReference type="SAM" id="MobiDB-lite"/>
    </source>
</evidence>
<dbReference type="Pfam" id="PF09996">
    <property type="entry name" value="DUF2237"/>
    <property type="match status" value="1"/>
</dbReference>
<name>A0A364NDI6_STELY</name>
<feature type="region of interest" description="Disordered" evidence="1">
    <location>
        <begin position="1"/>
        <end position="40"/>
    </location>
</feature>
<proteinExistence type="predicted"/>
<accession>A0A364NDI6</accession>
<protein>
    <submittedName>
        <fullName evidence="2">Uncharacterized protein</fullName>
    </submittedName>
</protein>
<reference evidence="3" key="1">
    <citation type="submission" date="2018-05" db="EMBL/GenBank/DDBJ databases">
        <title>Draft genome sequence of Stemphylium lycopersici strain CIDEFI 213.</title>
        <authorList>
            <person name="Medina R."/>
            <person name="Franco M.E.E."/>
            <person name="Lucentini C.G."/>
            <person name="Saparrat M.C.N."/>
            <person name="Balatti P.A."/>
        </authorList>
    </citation>
    <scope>NUCLEOTIDE SEQUENCE [LARGE SCALE GENOMIC DNA]</scope>
    <source>
        <strain evidence="3">CIDEFI 213</strain>
    </source>
</reference>
<dbReference type="PANTHER" id="PTHR37466">
    <property type="entry name" value="SLR1628 PROTEIN"/>
    <property type="match status" value="1"/>
</dbReference>
<feature type="compositionally biased region" description="Basic and acidic residues" evidence="1">
    <location>
        <begin position="147"/>
        <end position="158"/>
    </location>
</feature>
<dbReference type="PANTHER" id="PTHR37466:SF1">
    <property type="entry name" value="SLR1628 PROTEIN"/>
    <property type="match status" value="1"/>
</dbReference>
<dbReference type="AlphaFoldDB" id="A0A364NDI6"/>
<keyword evidence="3" id="KW-1185">Reference proteome</keyword>
<dbReference type="EMBL" id="QGDH01000012">
    <property type="protein sequence ID" value="RAR15374.1"/>
    <property type="molecule type" value="Genomic_DNA"/>
</dbReference>
<dbReference type="Proteomes" id="UP000249619">
    <property type="component" value="Unassembled WGS sequence"/>
</dbReference>
<gene>
    <name evidence="2" type="ORF">DDE83_001203</name>
</gene>
<dbReference type="OrthoDB" id="1517790at2759"/>